<accession>A0A729XU50</accession>
<reference evidence="1" key="1">
    <citation type="journal article" date="2018" name="Genome Biol.">
        <title>SKESA: strategic k-mer extension for scrupulous assemblies.</title>
        <authorList>
            <person name="Souvorov A."/>
            <person name="Agarwala R."/>
            <person name="Lipman D.J."/>
        </authorList>
    </citation>
    <scope>NUCLEOTIDE SEQUENCE</scope>
    <source>
        <strain evidence="1">09-1885</strain>
    </source>
</reference>
<dbReference type="EMBL" id="DAARRG010000051">
    <property type="protein sequence ID" value="HAE3603896.1"/>
    <property type="molecule type" value="Genomic_DNA"/>
</dbReference>
<gene>
    <name evidence="1" type="ORF">G3967_004386</name>
</gene>
<proteinExistence type="predicted"/>
<name>A0A729XU50_SALET</name>
<organism evidence="1">
    <name type="scientific">Salmonella enterica subsp. enterica serovar Stanley</name>
    <dbReference type="NCBI Taxonomy" id="192953"/>
    <lineage>
        <taxon>Bacteria</taxon>
        <taxon>Pseudomonadati</taxon>
        <taxon>Pseudomonadota</taxon>
        <taxon>Gammaproteobacteria</taxon>
        <taxon>Enterobacterales</taxon>
        <taxon>Enterobacteriaceae</taxon>
        <taxon>Salmonella</taxon>
    </lineage>
</organism>
<sequence>MKGFILNGAMFRVLATWDVLQAYHVFGNWRNTYAIWESAEGWHAAIKITGSWNKLRVRLTRLKGRRLMMQSSIAAHQPAGFA</sequence>
<reference evidence="1" key="2">
    <citation type="submission" date="2018-07" db="EMBL/GenBank/DDBJ databases">
        <authorList>
            <consortium name="NCBI Pathogen Detection Project"/>
        </authorList>
    </citation>
    <scope>NUCLEOTIDE SEQUENCE</scope>
    <source>
        <strain evidence="1">09-1885</strain>
    </source>
</reference>
<evidence type="ECO:0000313" key="1">
    <source>
        <dbReference type="EMBL" id="HAE3603896.1"/>
    </source>
</evidence>
<comment type="caution">
    <text evidence="1">The sequence shown here is derived from an EMBL/GenBank/DDBJ whole genome shotgun (WGS) entry which is preliminary data.</text>
</comment>
<dbReference type="AlphaFoldDB" id="A0A729XU50"/>
<protein>
    <submittedName>
        <fullName evidence="1">Uncharacterized protein</fullName>
    </submittedName>
</protein>